<organism evidence="1 2">
    <name type="scientific">Trichonephila clavata</name>
    <name type="common">Joro spider</name>
    <name type="synonym">Nephila clavata</name>
    <dbReference type="NCBI Taxonomy" id="2740835"/>
    <lineage>
        <taxon>Eukaryota</taxon>
        <taxon>Metazoa</taxon>
        <taxon>Ecdysozoa</taxon>
        <taxon>Arthropoda</taxon>
        <taxon>Chelicerata</taxon>
        <taxon>Arachnida</taxon>
        <taxon>Araneae</taxon>
        <taxon>Araneomorphae</taxon>
        <taxon>Entelegynae</taxon>
        <taxon>Araneoidea</taxon>
        <taxon>Nephilidae</taxon>
        <taxon>Trichonephila</taxon>
    </lineage>
</organism>
<dbReference type="EMBL" id="BMAO01031671">
    <property type="protein sequence ID" value="GFQ76902.1"/>
    <property type="molecule type" value="Genomic_DNA"/>
</dbReference>
<accession>A0A8X6FDW2</accession>
<dbReference type="Proteomes" id="UP000887116">
    <property type="component" value="Unassembled WGS sequence"/>
</dbReference>
<dbReference type="AlphaFoldDB" id="A0A8X6FDW2"/>
<sequence length="121" mass="13582">MSVVYIDDLLIGADNLESGRKLQEQLVSLLTGAGMELHKWSSSNPLLLSDSMLFQSVIHCSISDSRPFSFFFKRDQDSRARPKPHPDSFAFKISPMTSNSDSLIVTKKSVISTIVRLFYPL</sequence>
<evidence type="ECO:0000313" key="1">
    <source>
        <dbReference type="EMBL" id="GFQ76902.1"/>
    </source>
</evidence>
<protein>
    <submittedName>
        <fullName evidence="1">Uncharacterized protein</fullName>
    </submittedName>
</protein>
<comment type="caution">
    <text evidence="1">The sequence shown here is derived from an EMBL/GenBank/DDBJ whole genome shotgun (WGS) entry which is preliminary data.</text>
</comment>
<evidence type="ECO:0000313" key="2">
    <source>
        <dbReference type="Proteomes" id="UP000887116"/>
    </source>
</evidence>
<reference evidence="1" key="1">
    <citation type="submission" date="2020-07" db="EMBL/GenBank/DDBJ databases">
        <title>Multicomponent nature underlies the extraordinary mechanical properties of spider dragline silk.</title>
        <authorList>
            <person name="Kono N."/>
            <person name="Nakamura H."/>
            <person name="Mori M."/>
            <person name="Yoshida Y."/>
            <person name="Ohtoshi R."/>
            <person name="Malay A.D."/>
            <person name="Moran D.A.P."/>
            <person name="Tomita M."/>
            <person name="Numata K."/>
            <person name="Arakawa K."/>
        </authorList>
    </citation>
    <scope>NUCLEOTIDE SEQUENCE</scope>
</reference>
<gene>
    <name evidence="1" type="ORF">TNCT_681251</name>
</gene>
<proteinExistence type="predicted"/>
<name>A0A8X6FDW2_TRICU</name>
<keyword evidence="2" id="KW-1185">Reference proteome</keyword>
<dbReference type="OrthoDB" id="8052806at2759"/>